<dbReference type="InParanoid" id="A0A0Q3ES23"/>
<dbReference type="STRING" id="15368.A0A0Q3ES23"/>
<protein>
    <recommendedName>
        <fullName evidence="1">KIB1-4 beta-propeller domain-containing protein</fullName>
    </recommendedName>
</protein>
<dbReference type="Pfam" id="PF03478">
    <property type="entry name" value="Beta-prop_KIB1-4"/>
    <property type="match status" value="1"/>
</dbReference>
<dbReference type="Gramene" id="KQJ90270">
    <property type="protein sequence ID" value="KQJ90270"/>
    <property type="gene ID" value="BRADI_4g30485v3"/>
</dbReference>
<dbReference type="PANTHER" id="PTHR44586:SF17">
    <property type="entry name" value="DUF295 DOMAIN-CONTAINING PROTEIN"/>
    <property type="match status" value="1"/>
</dbReference>
<dbReference type="Proteomes" id="UP000008810">
    <property type="component" value="Chromosome 4"/>
</dbReference>
<feature type="domain" description="KIB1-4 beta-propeller" evidence="1">
    <location>
        <begin position="31"/>
        <end position="316"/>
    </location>
</feature>
<organism evidence="2">
    <name type="scientific">Brachypodium distachyon</name>
    <name type="common">Purple false brome</name>
    <name type="synonym">Trachynia distachya</name>
    <dbReference type="NCBI Taxonomy" id="15368"/>
    <lineage>
        <taxon>Eukaryota</taxon>
        <taxon>Viridiplantae</taxon>
        <taxon>Streptophyta</taxon>
        <taxon>Embryophyta</taxon>
        <taxon>Tracheophyta</taxon>
        <taxon>Spermatophyta</taxon>
        <taxon>Magnoliopsida</taxon>
        <taxon>Liliopsida</taxon>
        <taxon>Poales</taxon>
        <taxon>Poaceae</taxon>
        <taxon>BOP clade</taxon>
        <taxon>Pooideae</taxon>
        <taxon>Stipodae</taxon>
        <taxon>Brachypodieae</taxon>
        <taxon>Brachypodium</taxon>
    </lineage>
</organism>
<sequence length="364" mass="41682">MSLRKLGKYKQRQTPCLLFTYLLVRVACIYSLPEKRVYNRFVVGSSLGWLVTVDKRSEMHIVNPITGEQIALPSVITMEQVKPIYNDLGAVHRYGYSRYTAKHVLPTLEVDLGLLQEYLHHKAFIFSDASTGCFIVVLIFQPFGQLSFARVGDDKWTWLPPHTEYEDCTYKDGLLYAVTLLGEIHAFDLTGPTVTIKIIMGTVHDFDCEVTYIVQAPWGDLLLVWRSKDFENRDYDADPATQVRITEEVKVYKVDTDAKRFVQINCLHDHVLFLGIGQSLCLNTEEYPCLNANHAYFTDDDEYLSNRKNNRRDTGVLDLDNNSRDNLVSPQLWSNCTTPVWFTPDLRMMKLALNKVVEGSSSSN</sequence>
<proteinExistence type="predicted"/>
<name>A0A0Q3ES23_BRADI</name>
<gene>
    <name evidence="2" type="ORF">BRADI_4g30485v3</name>
</gene>
<dbReference type="EnsemblPlants" id="KQJ90270">
    <property type="protein sequence ID" value="KQJ90270"/>
    <property type="gene ID" value="BRADI_4g30485v3"/>
</dbReference>
<reference evidence="3" key="3">
    <citation type="submission" date="2018-08" db="UniProtKB">
        <authorList>
            <consortium name="EnsemblPlants"/>
        </authorList>
    </citation>
    <scope>IDENTIFICATION</scope>
    <source>
        <strain evidence="3">cv. Bd21</strain>
    </source>
</reference>
<reference evidence="2 3" key="1">
    <citation type="journal article" date="2010" name="Nature">
        <title>Genome sequencing and analysis of the model grass Brachypodium distachyon.</title>
        <authorList>
            <consortium name="International Brachypodium Initiative"/>
        </authorList>
    </citation>
    <scope>NUCLEOTIDE SEQUENCE [LARGE SCALE GENOMIC DNA]</scope>
    <source>
        <strain evidence="2 3">Bd21</strain>
    </source>
</reference>
<dbReference type="AlphaFoldDB" id="A0A0Q3ES23"/>
<evidence type="ECO:0000259" key="1">
    <source>
        <dbReference type="Pfam" id="PF03478"/>
    </source>
</evidence>
<evidence type="ECO:0000313" key="4">
    <source>
        <dbReference type="Proteomes" id="UP000008810"/>
    </source>
</evidence>
<dbReference type="InterPro" id="IPR005174">
    <property type="entry name" value="KIB1-4_b-propeller"/>
</dbReference>
<dbReference type="EMBL" id="CM000883">
    <property type="protein sequence ID" value="KQJ90270.1"/>
    <property type="molecule type" value="Genomic_DNA"/>
</dbReference>
<reference evidence="2" key="2">
    <citation type="submission" date="2017-06" db="EMBL/GenBank/DDBJ databases">
        <title>WGS assembly of Brachypodium distachyon.</title>
        <authorList>
            <consortium name="The International Brachypodium Initiative"/>
            <person name="Lucas S."/>
            <person name="Harmon-Smith M."/>
            <person name="Lail K."/>
            <person name="Tice H."/>
            <person name="Grimwood J."/>
            <person name="Bruce D."/>
            <person name="Barry K."/>
            <person name="Shu S."/>
            <person name="Lindquist E."/>
            <person name="Wang M."/>
            <person name="Pitluck S."/>
            <person name="Vogel J.P."/>
            <person name="Garvin D.F."/>
            <person name="Mockler T.C."/>
            <person name="Schmutz J."/>
            <person name="Rokhsar D."/>
            <person name="Bevan M.W."/>
        </authorList>
    </citation>
    <scope>NUCLEOTIDE SEQUENCE</scope>
    <source>
        <strain evidence="2">Bd21</strain>
    </source>
</reference>
<dbReference type="PANTHER" id="PTHR44586">
    <property type="entry name" value="F-BOX DOMAIN CONTAINING PROTEIN, EXPRESSED"/>
    <property type="match status" value="1"/>
</dbReference>
<accession>A0A0Q3ES23</accession>
<evidence type="ECO:0000313" key="2">
    <source>
        <dbReference type="EMBL" id="KQJ90270.1"/>
    </source>
</evidence>
<keyword evidence="4" id="KW-1185">Reference proteome</keyword>
<evidence type="ECO:0000313" key="3">
    <source>
        <dbReference type="EnsemblPlants" id="KQJ90270"/>
    </source>
</evidence>
<dbReference type="OrthoDB" id="695192at2759"/>